<proteinExistence type="predicted"/>
<feature type="domain" description="Chalcone isomerase" evidence="2">
    <location>
        <begin position="23"/>
        <end position="190"/>
    </location>
</feature>
<evidence type="ECO:0000259" key="2">
    <source>
        <dbReference type="Pfam" id="PF16036"/>
    </source>
</evidence>
<dbReference type="KEGG" id="upv:EJN92_14280"/>
<dbReference type="InterPro" id="IPR016088">
    <property type="entry name" value="Chalcone_isomerase_3-sand"/>
</dbReference>
<organism evidence="3 4">
    <name type="scientific">Undibacterium parvum</name>
    <dbReference type="NCBI Taxonomy" id="401471"/>
    <lineage>
        <taxon>Bacteria</taxon>
        <taxon>Pseudomonadati</taxon>
        <taxon>Pseudomonadota</taxon>
        <taxon>Betaproteobacteria</taxon>
        <taxon>Burkholderiales</taxon>
        <taxon>Oxalobacteraceae</taxon>
        <taxon>Undibacterium</taxon>
    </lineage>
</organism>
<name>A0A3Q9BUB3_9BURK</name>
<evidence type="ECO:0000256" key="1">
    <source>
        <dbReference type="SAM" id="SignalP"/>
    </source>
</evidence>
<protein>
    <submittedName>
        <fullName evidence="3">Lipoprotein transmembrane</fullName>
    </submittedName>
</protein>
<dbReference type="GO" id="GO:0016872">
    <property type="term" value="F:intramolecular lyase activity"/>
    <property type="evidence" value="ECO:0007669"/>
    <property type="project" value="InterPro"/>
</dbReference>
<dbReference type="AlphaFoldDB" id="A0A3Q9BUB3"/>
<dbReference type="SUPFAM" id="SSF54626">
    <property type="entry name" value="Chalcone isomerase"/>
    <property type="match status" value="1"/>
</dbReference>
<keyword evidence="3" id="KW-0449">Lipoprotein</keyword>
<keyword evidence="1" id="KW-0732">Signal</keyword>
<dbReference type="Pfam" id="PF16036">
    <property type="entry name" value="Chalcone_3"/>
    <property type="match status" value="1"/>
</dbReference>
<keyword evidence="3" id="KW-0812">Transmembrane</keyword>
<feature type="chain" id="PRO_5018598430" evidence="1">
    <location>
        <begin position="23"/>
        <end position="194"/>
    </location>
</feature>
<keyword evidence="3" id="KW-0472">Membrane</keyword>
<dbReference type="Gene3D" id="3.50.70.10">
    <property type="match status" value="1"/>
</dbReference>
<dbReference type="InterPro" id="IPR016087">
    <property type="entry name" value="Chalcone_isomerase"/>
</dbReference>
<keyword evidence="4" id="KW-1185">Reference proteome</keyword>
<dbReference type="InterPro" id="IPR036298">
    <property type="entry name" value="Chalcone_isomerase_sf"/>
</dbReference>
<gene>
    <name evidence="3" type="ORF">EJN92_14280</name>
</gene>
<dbReference type="Proteomes" id="UP000275663">
    <property type="component" value="Chromosome"/>
</dbReference>
<accession>A0A3Q9BUB3</accession>
<dbReference type="EMBL" id="CP034464">
    <property type="protein sequence ID" value="AZP14583.1"/>
    <property type="molecule type" value="Genomic_DNA"/>
</dbReference>
<sequence length="194" mass="21093">MHRRLALFLAACALAVSVPVGALELAGVKIEDTAQVGTQQLKLNGAGIRYKVIFKVYTAALYMTEKKTTTAEVLALPGAKRVSLVILRDLSSDDLGQRFMDGIRKNAEVAERAKLVNAMLSFGQMFATIPEMKKGDVLTVDWLPGTGVVSQYNGKKIGDTIQDPNFYNALLRIWLGASPADDKLKHALLGEESK</sequence>
<evidence type="ECO:0000313" key="3">
    <source>
        <dbReference type="EMBL" id="AZP14583.1"/>
    </source>
</evidence>
<dbReference type="OrthoDB" id="9795336at2"/>
<evidence type="ECO:0000313" key="4">
    <source>
        <dbReference type="Proteomes" id="UP000275663"/>
    </source>
</evidence>
<feature type="signal peptide" evidence="1">
    <location>
        <begin position="1"/>
        <end position="22"/>
    </location>
</feature>
<reference evidence="3 4" key="1">
    <citation type="journal article" date="2011" name="Int. J. Syst. Evol. Microbiol.">
        <title>Description of Undibacterium oligocarboniphilum sp. nov., isolated from purified water, and Undibacterium pigrum strain CCUG 49012 as the type strain of Undibacterium parvum sp. nov., and emended descriptions of the genus Undibacterium and the species Undibacterium pigrum.</title>
        <authorList>
            <person name="Eder W."/>
            <person name="Wanner G."/>
            <person name="Ludwig W."/>
            <person name="Busse H.J."/>
            <person name="Ziemke-Kageler F."/>
            <person name="Lang E."/>
        </authorList>
    </citation>
    <scope>NUCLEOTIDE SEQUENCE [LARGE SCALE GENOMIC DNA]</scope>
    <source>
        <strain evidence="3 4">DSM 23061</strain>
    </source>
</reference>